<feature type="transmembrane region" description="Helical" evidence="11">
    <location>
        <begin position="296"/>
        <end position="315"/>
    </location>
</feature>
<feature type="domain" description="PDZ" evidence="13">
    <location>
        <begin position="134"/>
        <end position="185"/>
    </location>
</feature>
<keyword evidence="9 11" id="KW-0482">Metalloprotease</keyword>
<comment type="cofactor">
    <cofactor evidence="1 11">
        <name>Zn(2+)</name>
        <dbReference type="ChEBI" id="CHEBI:29105"/>
    </cofactor>
</comment>
<feature type="domain" description="Peptidase M50" evidence="12">
    <location>
        <begin position="10"/>
        <end position="338"/>
    </location>
</feature>
<dbReference type="InterPro" id="IPR008915">
    <property type="entry name" value="Peptidase_M50"/>
</dbReference>
<dbReference type="GO" id="GO:0004222">
    <property type="term" value="F:metalloendopeptidase activity"/>
    <property type="evidence" value="ECO:0007669"/>
    <property type="project" value="InterPro"/>
</dbReference>
<evidence type="ECO:0000256" key="3">
    <source>
        <dbReference type="ARBA" id="ARBA00007931"/>
    </source>
</evidence>
<keyword evidence="15" id="KW-1185">Reference proteome</keyword>
<evidence type="ECO:0000256" key="4">
    <source>
        <dbReference type="ARBA" id="ARBA00022670"/>
    </source>
</evidence>
<keyword evidence="8 11" id="KW-1133">Transmembrane helix</keyword>
<evidence type="ECO:0000256" key="5">
    <source>
        <dbReference type="ARBA" id="ARBA00022692"/>
    </source>
</evidence>
<dbReference type="InterPro" id="IPR004387">
    <property type="entry name" value="Pept_M50_Zn"/>
</dbReference>
<evidence type="ECO:0000313" key="14">
    <source>
        <dbReference type="EMBL" id="GAN78939.1"/>
    </source>
</evidence>
<dbReference type="InterPro" id="IPR041489">
    <property type="entry name" value="PDZ_6"/>
</dbReference>
<gene>
    <name evidence="14" type="ORF">Aam_011_060</name>
</gene>
<evidence type="ECO:0000259" key="13">
    <source>
        <dbReference type="Pfam" id="PF17820"/>
    </source>
</evidence>
<reference evidence="14 15" key="1">
    <citation type="submission" date="2012-11" db="EMBL/GenBank/DDBJ databases">
        <title>Whole genome sequence of Acidocella aminolytica 101 = DSM 11237.</title>
        <authorList>
            <person name="Azuma Y."/>
            <person name="Higashiura N."/>
            <person name="Hirakawa H."/>
            <person name="Matsushita K."/>
        </authorList>
    </citation>
    <scope>NUCLEOTIDE SEQUENCE [LARGE SCALE GENOMIC DNA]</scope>
    <source>
        <strain evidence="15">101 / DSM 11237</strain>
    </source>
</reference>
<dbReference type="Pfam" id="PF17820">
    <property type="entry name" value="PDZ_6"/>
    <property type="match status" value="1"/>
</dbReference>
<evidence type="ECO:0000256" key="7">
    <source>
        <dbReference type="ARBA" id="ARBA00022833"/>
    </source>
</evidence>
<sequence length="360" mass="38154">MFDMLRTIFAFIVDIGVLIFFHELGHYLAARSQGVTVETFSVGFGPALLKYKAKKSGTVWQVSALPLGGYVKMQGWGEEQTKGPARPGSFAAASLGSKAVIVAAGPLANLLLAVVIYAGLFMSTGQVTTQPVLNQIQLGSPAAESHLQAGDRVLAIGDAKIHHFSDLQQIVVEHPDTVLDFTIERAGKDLTLPVTVGETTLDGEKIGHLGVIGTQSALKRLAPGPAIAAAFHETGRQISGWFSGMATLIVHHKGLKDLAGPLGIAEISGQAAALGLVSVISLIAVLSINLGLVNLIPIPILDGGHLLFYLVEFIIRRPVPEQAREAGLRVGVLFILSLVVLVTFNDLTRLGAFAWFSHLL</sequence>
<evidence type="ECO:0000259" key="12">
    <source>
        <dbReference type="Pfam" id="PF02163"/>
    </source>
</evidence>
<dbReference type="OrthoDB" id="9782003at2"/>
<feature type="transmembrane region" description="Helical" evidence="11">
    <location>
        <begin position="271"/>
        <end position="290"/>
    </location>
</feature>
<keyword evidence="11" id="KW-0479">Metal-binding</keyword>
<dbReference type="Gene3D" id="2.30.42.10">
    <property type="match status" value="1"/>
</dbReference>
<evidence type="ECO:0000313" key="15">
    <source>
        <dbReference type="Proteomes" id="UP000032668"/>
    </source>
</evidence>
<comment type="subcellular location">
    <subcellularLocation>
        <location evidence="2">Membrane</location>
        <topology evidence="2">Multi-pass membrane protein</topology>
    </subcellularLocation>
</comment>
<dbReference type="CDD" id="cd23081">
    <property type="entry name" value="cpPDZ_EcRseP-like"/>
    <property type="match status" value="1"/>
</dbReference>
<feature type="transmembrane region" description="Helical" evidence="11">
    <location>
        <begin position="7"/>
        <end position="29"/>
    </location>
</feature>
<dbReference type="Proteomes" id="UP000032668">
    <property type="component" value="Unassembled WGS sequence"/>
</dbReference>
<keyword evidence="5 11" id="KW-0812">Transmembrane</keyword>
<dbReference type="EMBL" id="BANC01000011">
    <property type="protein sequence ID" value="GAN78939.1"/>
    <property type="molecule type" value="Genomic_DNA"/>
</dbReference>
<dbReference type="PANTHER" id="PTHR42837">
    <property type="entry name" value="REGULATOR OF SIGMA-E PROTEASE RSEP"/>
    <property type="match status" value="1"/>
</dbReference>
<feature type="transmembrane region" description="Helical" evidence="11">
    <location>
        <begin position="327"/>
        <end position="344"/>
    </location>
</feature>
<keyword evidence="10 11" id="KW-0472">Membrane</keyword>
<keyword evidence="6 11" id="KW-0378">Hydrolase</keyword>
<dbReference type="SUPFAM" id="SSF50156">
    <property type="entry name" value="PDZ domain-like"/>
    <property type="match status" value="1"/>
</dbReference>
<dbReference type="NCBIfam" id="TIGR00054">
    <property type="entry name" value="RIP metalloprotease RseP"/>
    <property type="match status" value="1"/>
</dbReference>
<dbReference type="AlphaFoldDB" id="A0A0D6PDJ3"/>
<comment type="similarity">
    <text evidence="3 11">Belongs to the peptidase M50B family.</text>
</comment>
<keyword evidence="4" id="KW-0645">Protease</keyword>
<dbReference type="GO" id="GO:0046872">
    <property type="term" value="F:metal ion binding"/>
    <property type="evidence" value="ECO:0007669"/>
    <property type="project" value="UniProtKB-KW"/>
</dbReference>
<dbReference type="GO" id="GO:0006508">
    <property type="term" value="P:proteolysis"/>
    <property type="evidence" value="ECO:0007669"/>
    <property type="project" value="UniProtKB-KW"/>
</dbReference>
<dbReference type="CDD" id="cd06163">
    <property type="entry name" value="S2P-M50_PDZ_RseP-like"/>
    <property type="match status" value="1"/>
</dbReference>
<evidence type="ECO:0000256" key="2">
    <source>
        <dbReference type="ARBA" id="ARBA00004141"/>
    </source>
</evidence>
<dbReference type="Pfam" id="PF02163">
    <property type="entry name" value="Peptidase_M50"/>
    <property type="match status" value="1"/>
</dbReference>
<dbReference type="STRING" id="1120923.SAMN02746095_01810"/>
<evidence type="ECO:0000256" key="10">
    <source>
        <dbReference type="ARBA" id="ARBA00023136"/>
    </source>
</evidence>
<dbReference type="RefSeq" id="WP_048877423.1">
    <property type="nucleotide sequence ID" value="NZ_BANC01000011.1"/>
</dbReference>
<evidence type="ECO:0000256" key="8">
    <source>
        <dbReference type="ARBA" id="ARBA00022989"/>
    </source>
</evidence>
<organism evidence="14 15">
    <name type="scientific">Acidocella aminolytica 101 = DSM 11237</name>
    <dbReference type="NCBI Taxonomy" id="1120923"/>
    <lineage>
        <taxon>Bacteria</taxon>
        <taxon>Pseudomonadati</taxon>
        <taxon>Pseudomonadota</taxon>
        <taxon>Alphaproteobacteria</taxon>
        <taxon>Acetobacterales</taxon>
        <taxon>Acidocellaceae</taxon>
        <taxon>Acidocella</taxon>
    </lineage>
</organism>
<evidence type="ECO:0000256" key="1">
    <source>
        <dbReference type="ARBA" id="ARBA00001947"/>
    </source>
</evidence>
<comment type="caution">
    <text evidence="14">The sequence shown here is derived from an EMBL/GenBank/DDBJ whole genome shotgun (WGS) entry which is preliminary data.</text>
</comment>
<feature type="transmembrane region" description="Helical" evidence="11">
    <location>
        <begin position="99"/>
        <end position="120"/>
    </location>
</feature>
<dbReference type="PANTHER" id="PTHR42837:SF2">
    <property type="entry name" value="MEMBRANE METALLOPROTEASE ARASP2, CHLOROPLASTIC-RELATED"/>
    <property type="match status" value="1"/>
</dbReference>
<evidence type="ECO:0000256" key="6">
    <source>
        <dbReference type="ARBA" id="ARBA00022801"/>
    </source>
</evidence>
<name>A0A0D6PDJ3_9PROT</name>
<dbReference type="EC" id="3.4.24.-" evidence="11"/>
<protein>
    <recommendedName>
        <fullName evidence="11">Zinc metalloprotease</fullName>
        <ecNumber evidence="11">3.4.24.-</ecNumber>
    </recommendedName>
</protein>
<proteinExistence type="inferred from homology"/>
<dbReference type="GO" id="GO:0016020">
    <property type="term" value="C:membrane"/>
    <property type="evidence" value="ECO:0007669"/>
    <property type="project" value="UniProtKB-SubCell"/>
</dbReference>
<evidence type="ECO:0000256" key="9">
    <source>
        <dbReference type="ARBA" id="ARBA00023049"/>
    </source>
</evidence>
<keyword evidence="7 11" id="KW-0862">Zinc</keyword>
<accession>A0A0D6PDJ3</accession>
<dbReference type="InterPro" id="IPR036034">
    <property type="entry name" value="PDZ_sf"/>
</dbReference>
<evidence type="ECO:0000256" key="11">
    <source>
        <dbReference type="RuleBase" id="RU362031"/>
    </source>
</evidence>